<evidence type="ECO:0000256" key="3">
    <source>
        <dbReference type="ARBA" id="ARBA00022679"/>
    </source>
</evidence>
<evidence type="ECO:0000256" key="5">
    <source>
        <dbReference type="ARBA" id="ARBA00047658"/>
    </source>
</evidence>
<dbReference type="PANTHER" id="PTHR11129:SF2">
    <property type="entry name" value="GERANYLGERANYL TRANSFERASE TYPE-2 SUBUNIT ALPHA"/>
    <property type="match status" value="1"/>
</dbReference>
<dbReference type="SUPFAM" id="SSF52058">
    <property type="entry name" value="L domain-like"/>
    <property type="match status" value="1"/>
</dbReference>
<dbReference type="InterPro" id="IPR032675">
    <property type="entry name" value="LRR_dom_sf"/>
</dbReference>
<sequence length="697" mass="80172">MHGRPRKAPVPEDEAASAAKAEKLRALQSQVLSNHRHKIYTEEALELSTRLVEINPECYTAWNYRKLAFEHNLTRSDSNPNSVKSILEEELRVVEIALRQNFKSYSAWHHRKWVLSKRHSSIEKELWLLEKFQSADPRNFHAWSYRRFIAALMDRSDVDELEYTQNLIDKNISNYSAWHNRSVLLSNLMKKNVEGFTEKDEVLTKEYELVREALFTDEDDQSGWFYHLWLLDQTVKAKSPLLVSSWPAHGSDLILFQDRCLDASSSPFNIFQFDSGTFPLILYFSQAVEGVNSSTVNVEYGSNLNQGLVWKPLSTYKSRAAQAWITQLSFPNADLHSLEAYPVEITVGHCQGIISSSGFHYSQSSHFVFTVRVQPVKKELKEGSGVEKISWTDENFYLCEPHFVESNLVAWFHQLCLKNEHEPVANAWQVKIIEEEMKHFCMLSDCKIGKLTLARLLTAYDALMSSGKLVHSQEILGLYIDLMKLDPPHYQYYKNEHSVVLLQQVMSSRESLLSRCFHYRDLTSSSRGYPMCLRLNKLSLSRIGSFAKLLWVQMLDLSHNELQSIEGLEALQLLIHLSLSENKLSSFTALEPLRQLKSLKSLDISYNEIGARSIDTTRYLCSSPLSNSIGNEWEQDRILVDGVSMTNYWEAFFVLKGLNLTQLDVVGNAIADENFTLFLVRVLPTLKWLDGVQLNLF</sequence>
<dbReference type="Pfam" id="PF13516">
    <property type="entry name" value="LRR_6"/>
    <property type="match status" value="1"/>
</dbReference>
<keyword evidence="8" id="KW-1185">Reference proteome</keyword>
<accession>A0ABQ9N880</accession>
<reference evidence="7" key="1">
    <citation type="journal article" date="2023" name="Plant Biotechnol. J.">
        <title>Chromosome-level wild Hevea brasiliensis genome provides new tools for genomic-assisted breeding and valuable loci to elevate rubber yield.</title>
        <authorList>
            <person name="Cheng H."/>
            <person name="Song X."/>
            <person name="Hu Y."/>
            <person name="Wu T."/>
            <person name="Yang Q."/>
            <person name="An Z."/>
            <person name="Feng S."/>
            <person name="Deng Z."/>
            <person name="Wu W."/>
            <person name="Zeng X."/>
            <person name="Tu M."/>
            <person name="Wang X."/>
            <person name="Huang H."/>
        </authorList>
    </citation>
    <scope>NUCLEOTIDE SEQUENCE</scope>
    <source>
        <strain evidence="7">MT/VB/25A 57/8</strain>
    </source>
</reference>
<comment type="similarity">
    <text evidence="1 6">Belongs to the protein prenyltransferase subunit alpha family.</text>
</comment>
<name>A0ABQ9N880_HEVBR</name>
<dbReference type="InterPro" id="IPR001611">
    <property type="entry name" value="Leu-rich_rpt"/>
</dbReference>
<keyword evidence="3 6" id="KW-0808">Transferase</keyword>
<keyword evidence="4" id="KW-0677">Repeat</keyword>
<organism evidence="7 8">
    <name type="scientific">Hevea brasiliensis</name>
    <name type="common">Para rubber tree</name>
    <name type="synonym">Siphonia brasiliensis</name>
    <dbReference type="NCBI Taxonomy" id="3981"/>
    <lineage>
        <taxon>Eukaryota</taxon>
        <taxon>Viridiplantae</taxon>
        <taxon>Streptophyta</taxon>
        <taxon>Embryophyta</taxon>
        <taxon>Tracheophyta</taxon>
        <taxon>Spermatophyta</taxon>
        <taxon>Magnoliopsida</taxon>
        <taxon>eudicotyledons</taxon>
        <taxon>Gunneridae</taxon>
        <taxon>Pentapetalae</taxon>
        <taxon>rosids</taxon>
        <taxon>fabids</taxon>
        <taxon>Malpighiales</taxon>
        <taxon>Euphorbiaceae</taxon>
        <taxon>Crotonoideae</taxon>
        <taxon>Micrandreae</taxon>
        <taxon>Hevea</taxon>
    </lineage>
</organism>
<protein>
    <recommendedName>
        <fullName evidence="6">Geranylgeranyl transferase type-2 subunit alpha</fullName>
        <ecNumber evidence="6">2.5.1.60</ecNumber>
    </recommendedName>
    <alternativeName>
        <fullName evidence="6">Geranylgeranyl transferase type II subunit alpha</fullName>
    </alternativeName>
</protein>
<comment type="caution">
    <text evidence="7">The sequence shown here is derived from an EMBL/GenBank/DDBJ whole genome shotgun (WGS) entry which is preliminary data.</text>
</comment>
<dbReference type="PROSITE" id="PS51147">
    <property type="entry name" value="PFTA"/>
    <property type="match status" value="5"/>
</dbReference>
<gene>
    <name evidence="7" type="ORF">P3X46_002527</name>
</gene>
<evidence type="ECO:0000313" key="8">
    <source>
        <dbReference type="Proteomes" id="UP001174677"/>
    </source>
</evidence>
<dbReference type="Gene3D" id="3.80.10.10">
    <property type="entry name" value="Ribonuclease Inhibitor"/>
    <property type="match status" value="1"/>
</dbReference>
<dbReference type="SMART" id="SM00365">
    <property type="entry name" value="LRR_SD22"/>
    <property type="match status" value="3"/>
</dbReference>
<comment type="function">
    <text evidence="6">Catalyzes the transfer of a geranyl-geranyl moiety from geranyl-geranyl pyrophosphate to cysteines occuring in specific C-terminal amino acid sequences.</text>
</comment>
<dbReference type="Gene3D" id="1.25.40.120">
    <property type="entry name" value="Protein prenylyltransferase"/>
    <property type="match status" value="1"/>
</dbReference>
<evidence type="ECO:0000256" key="2">
    <source>
        <dbReference type="ARBA" id="ARBA00022602"/>
    </source>
</evidence>
<dbReference type="PROSITE" id="PS51450">
    <property type="entry name" value="LRR"/>
    <property type="match status" value="2"/>
</dbReference>
<comment type="catalytic activity">
    <reaction evidence="5 6">
        <text>geranylgeranyl diphosphate + L-cysteinyl-[protein] = S-geranylgeranyl-L-cysteinyl-[protein] + diphosphate</text>
        <dbReference type="Rhea" id="RHEA:21240"/>
        <dbReference type="Rhea" id="RHEA-COMP:10131"/>
        <dbReference type="Rhea" id="RHEA-COMP:11537"/>
        <dbReference type="ChEBI" id="CHEBI:29950"/>
        <dbReference type="ChEBI" id="CHEBI:33019"/>
        <dbReference type="ChEBI" id="CHEBI:57533"/>
        <dbReference type="ChEBI" id="CHEBI:86021"/>
        <dbReference type="EC" id="2.5.1.60"/>
    </reaction>
</comment>
<dbReference type="InterPro" id="IPR002088">
    <property type="entry name" value="Prenyl_trans_a"/>
</dbReference>
<evidence type="ECO:0000256" key="6">
    <source>
        <dbReference type="RuleBase" id="RU367120"/>
    </source>
</evidence>
<dbReference type="SUPFAM" id="SSF48439">
    <property type="entry name" value="Protein prenylyltransferase"/>
    <property type="match status" value="1"/>
</dbReference>
<evidence type="ECO:0000256" key="1">
    <source>
        <dbReference type="ARBA" id="ARBA00006734"/>
    </source>
</evidence>
<proteinExistence type="inferred from homology"/>
<evidence type="ECO:0000313" key="7">
    <source>
        <dbReference type="EMBL" id="KAJ9187029.1"/>
    </source>
</evidence>
<dbReference type="Pfam" id="PF01239">
    <property type="entry name" value="PPTA"/>
    <property type="match status" value="5"/>
</dbReference>
<dbReference type="EMBL" id="JARPOI010000002">
    <property type="protein sequence ID" value="KAJ9187029.1"/>
    <property type="molecule type" value="Genomic_DNA"/>
</dbReference>
<keyword evidence="2 6" id="KW-0637">Prenyltransferase</keyword>
<dbReference type="PANTHER" id="PTHR11129">
    <property type="entry name" value="PROTEIN FARNESYLTRANSFERASE ALPHA SUBUNIT/RAB GERANYLGERANYL TRANSFERASE ALPHA SUBUNIT"/>
    <property type="match status" value="1"/>
</dbReference>
<dbReference type="Proteomes" id="UP001174677">
    <property type="component" value="Chromosome 2"/>
</dbReference>
<dbReference type="EC" id="2.5.1.60" evidence="6"/>
<evidence type="ECO:0000256" key="4">
    <source>
        <dbReference type="ARBA" id="ARBA00022737"/>
    </source>
</evidence>